<organism evidence="1 2">
    <name type="scientific">Halteria grandinella</name>
    <dbReference type="NCBI Taxonomy" id="5974"/>
    <lineage>
        <taxon>Eukaryota</taxon>
        <taxon>Sar</taxon>
        <taxon>Alveolata</taxon>
        <taxon>Ciliophora</taxon>
        <taxon>Intramacronucleata</taxon>
        <taxon>Spirotrichea</taxon>
        <taxon>Stichotrichia</taxon>
        <taxon>Sporadotrichida</taxon>
        <taxon>Halteriidae</taxon>
        <taxon>Halteria</taxon>
    </lineage>
</organism>
<evidence type="ECO:0000313" key="2">
    <source>
        <dbReference type="Proteomes" id="UP000785679"/>
    </source>
</evidence>
<dbReference type="Proteomes" id="UP000785679">
    <property type="component" value="Unassembled WGS sequence"/>
</dbReference>
<name>A0A8J8NNA7_HALGN</name>
<protein>
    <submittedName>
        <fullName evidence="1">Uncharacterized protein</fullName>
    </submittedName>
</protein>
<keyword evidence="2" id="KW-1185">Reference proteome</keyword>
<reference evidence="1" key="1">
    <citation type="submission" date="2019-06" db="EMBL/GenBank/DDBJ databases">
        <authorList>
            <person name="Zheng W."/>
        </authorList>
    </citation>
    <scope>NUCLEOTIDE SEQUENCE</scope>
    <source>
        <strain evidence="1">QDHG01</strain>
    </source>
</reference>
<dbReference type="EMBL" id="RRYP01012242">
    <property type="protein sequence ID" value="TNV77245.1"/>
    <property type="molecule type" value="Genomic_DNA"/>
</dbReference>
<gene>
    <name evidence="1" type="ORF">FGO68_gene4092</name>
</gene>
<accession>A0A8J8NNA7</accession>
<proteinExistence type="predicted"/>
<sequence length="165" mass="19406">MLENRQPQEPEIAPYATFFDILTGIKLIGTLYERAKTVGKLLDSIDNGYSHIVLAGHDWSGSFFHKDNRAFVKDDVTFWFARHTVIAMAPARFKEDCMKLIEQAQTVRTLNEKRDMLMKFKDYSFNFLIYKSSSTACYFTYSNSQHLQEVRDVDTYEFWTFSLHR</sequence>
<dbReference type="AlphaFoldDB" id="A0A8J8NNA7"/>
<evidence type="ECO:0000313" key="1">
    <source>
        <dbReference type="EMBL" id="TNV77245.1"/>
    </source>
</evidence>
<comment type="caution">
    <text evidence="1">The sequence shown here is derived from an EMBL/GenBank/DDBJ whole genome shotgun (WGS) entry which is preliminary data.</text>
</comment>